<evidence type="ECO:0000313" key="3">
    <source>
        <dbReference type="Proteomes" id="UP000237000"/>
    </source>
</evidence>
<comment type="caution">
    <text evidence="2">The sequence shown here is derived from an EMBL/GenBank/DDBJ whole genome shotgun (WGS) entry which is preliminary data.</text>
</comment>
<dbReference type="InterPro" id="IPR050796">
    <property type="entry name" value="SCF_F-box_component"/>
</dbReference>
<evidence type="ECO:0000313" key="2">
    <source>
        <dbReference type="EMBL" id="PON47170.1"/>
    </source>
</evidence>
<dbReference type="OrthoDB" id="1137387at2759"/>
<name>A0A2P5BEE8_TREOI</name>
<dbReference type="EMBL" id="JXTC01000539">
    <property type="protein sequence ID" value="PON47170.1"/>
    <property type="molecule type" value="Genomic_DNA"/>
</dbReference>
<dbReference type="PANTHER" id="PTHR31672:SF13">
    <property type="entry name" value="F-BOX PROTEIN CPR30-LIKE"/>
    <property type="match status" value="1"/>
</dbReference>
<dbReference type="Proteomes" id="UP000237000">
    <property type="component" value="Unassembled WGS sequence"/>
</dbReference>
<organism evidence="2 3">
    <name type="scientific">Trema orientale</name>
    <name type="common">Charcoal tree</name>
    <name type="synonym">Celtis orientalis</name>
    <dbReference type="NCBI Taxonomy" id="63057"/>
    <lineage>
        <taxon>Eukaryota</taxon>
        <taxon>Viridiplantae</taxon>
        <taxon>Streptophyta</taxon>
        <taxon>Embryophyta</taxon>
        <taxon>Tracheophyta</taxon>
        <taxon>Spermatophyta</taxon>
        <taxon>Magnoliopsida</taxon>
        <taxon>eudicotyledons</taxon>
        <taxon>Gunneridae</taxon>
        <taxon>Pentapetalae</taxon>
        <taxon>rosids</taxon>
        <taxon>fabids</taxon>
        <taxon>Rosales</taxon>
        <taxon>Cannabaceae</taxon>
        <taxon>Trema</taxon>
    </lineage>
</organism>
<sequence length="209" mass="24015">LDKLEQLPLMAEVYSLKGDSWRDIGIHMQFDGLPFADAVFCQGVLYWCIWDPQKYMIFSFDMYDEVFHRIACPDTYDEVRMPFPDNLIVTPGKENRLVVWNDSVALLYYPYLRGAPFLLEVWVLNDCFGGVKGSCSWIKNLTIGPLDGIVTAWTFWKNDELLLGATGGRLVSYNLRSQMLRNHTIQGARIPRRWEFSCVKSLVSVQGGN</sequence>
<feature type="domain" description="F-box associated beta-propeller type 1" evidence="1">
    <location>
        <begin position="10"/>
        <end position="146"/>
    </location>
</feature>
<dbReference type="PANTHER" id="PTHR31672">
    <property type="entry name" value="BNACNNG10540D PROTEIN"/>
    <property type="match status" value="1"/>
</dbReference>
<gene>
    <name evidence="2" type="ORF">TorRG33x02_324040</name>
</gene>
<keyword evidence="3" id="KW-1185">Reference proteome</keyword>
<dbReference type="Pfam" id="PF07734">
    <property type="entry name" value="FBA_1"/>
    <property type="match status" value="1"/>
</dbReference>
<accession>A0A2P5BEE8</accession>
<reference evidence="3" key="1">
    <citation type="submission" date="2016-06" db="EMBL/GenBank/DDBJ databases">
        <title>Parallel loss of symbiosis genes in relatives of nitrogen-fixing non-legume Parasponia.</title>
        <authorList>
            <person name="Van Velzen R."/>
            <person name="Holmer R."/>
            <person name="Bu F."/>
            <person name="Rutten L."/>
            <person name="Van Zeijl A."/>
            <person name="Liu W."/>
            <person name="Santuari L."/>
            <person name="Cao Q."/>
            <person name="Sharma T."/>
            <person name="Shen D."/>
            <person name="Roswanjaya Y."/>
            <person name="Wardhani T."/>
            <person name="Kalhor M.S."/>
            <person name="Jansen J."/>
            <person name="Van den Hoogen J."/>
            <person name="Gungor B."/>
            <person name="Hartog M."/>
            <person name="Hontelez J."/>
            <person name="Verver J."/>
            <person name="Yang W.-C."/>
            <person name="Schijlen E."/>
            <person name="Repin R."/>
            <person name="Schilthuizen M."/>
            <person name="Schranz E."/>
            <person name="Heidstra R."/>
            <person name="Miyata K."/>
            <person name="Fedorova E."/>
            <person name="Kohlen W."/>
            <person name="Bisseling T."/>
            <person name="Smit S."/>
            <person name="Geurts R."/>
        </authorList>
    </citation>
    <scope>NUCLEOTIDE SEQUENCE [LARGE SCALE GENOMIC DNA]</scope>
    <source>
        <strain evidence="3">cv. RG33-2</strain>
    </source>
</reference>
<proteinExistence type="predicted"/>
<evidence type="ECO:0000259" key="1">
    <source>
        <dbReference type="Pfam" id="PF07734"/>
    </source>
</evidence>
<dbReference type="InterPro" id="IPR017451">
    <property type="entry name" value="F-box-assoc_interact_dom"/>
</dbReference>
<protein>
    <submittedName>
        <fullName evidence="2">F-box associated domain, type</fullName>
    </submittedName>
</protein>
<feature type="non-terminal residue" evidence="2">
    <location>
        <position position="1"/>
    </location>
</feature>
<dbReference type="InParanoid" id="A0A2P5BEE8"/>
<dbReference type="InterPro" id="IPR006527">
    <property type="entry name" value="F-box-assoc_dom_typ1"/>
</dbReference>
<dbReference type="NCBIfam" id="TIGR01640">
    <property type="entry name" value="F_box_assoc_1"/>
    <property type="match status" value="1"/>
</dbReference>
<dbReference type="AlphaFoldDB" id="A0A2P5BEE8"/>